<dbReference type="AlphaFoldDB" id="A0A2T2NIN6"/>
<keyword evidence="2" id="KW-1185">Reference proteome</keyword>
<gene>
    <name evidence="1" type="ORF">BS50DRAFT_589714</name>
</gene>
<evidence type="ECO:0000313" key="1">
    <source>
        <dbReference type="EMBL" id="PSN65294.1"/>
    </source>
</evidence>
<dbReference type="EMBL" id="KZ678137">
    <property type="protein sequence ID" value="PSN65294.1"/>
    <property type="molecule type" value="Genomic_DNA"/>
</dbReference>
<sequence>MSFPPRQHTVPQGTQVTPQDIQTIDREFENQSLAPFLRTYFREANKPNFYYDPLMQKASRTLDWLDYFDSQPDQVHQLVFEIVNGINQQFVSIKGDRDLFLLIILRHYRHHGGLILPPLKPARDAQEAAVAYNYRVIYPNCWLVLLFALMLRTSDRRHVLQEATTTVSEPTATKLRP</sequence>
<dbReference type="Proteomes" id="UP000240883">
    <property type="component" value="Unassembled WGS sequence"/>
</dbReference>
<proteinExistence type="predicted"/>
<name>A0A2T2NIN6_CORCC</name>
<organism evidence="1 2">
    <name type="scientific">Corynespora cassiicola Philippines</name>
    <dbReference type="NCBI Taxonomy" id="1448308"/>
    <lineage>
        <taxon>Eukaryota</taxon>
        <taxon>Fungi</taxon>
        <taxon>Dikarya</taxon>
        <taxon>Ascomycota</taxon>
        <taxon>Pezizomycotina</taxon>
        <taxon>Dothideomycetes</taxon>
        <taxon>Pleosporomycetidae</taxon>
        <taxon>Pleosporales</taxon>
        <taxon>Corynesporascaceae</taxon>
        <taxon>Corynespora</taxon>
    </lineage>
</organism>
<reference evidence="1 2" key="1">
    <citation type="journal article" date="2018" name="Front. Microbiol.">
        <title>Genome-Wide Analysis of Corynespora cassiicola Leaf Fall Disease Putative Effectors.</title>
        <authorList>
            <person name="Lopez D."/>
            <person name="Ribeiro S."/>
            <person name="Label P."/>
            <person name="Fumanal B."/>
            <person name="Venisse J.S."/>
            <person name="Kohler A."/>
            <person name="de Oliveira R.R."/>
            <person name="Labutti K."/>
            <person name="Lipzen A."/>
            <person name="Lail K."/>
            <person name="Bauer D."/>
            <person name="Ohm R.A."/>
            <person name="Barry K.W."/>
            <person name="Spatafora J."/>
            <person name="Grigoriev I.V."/>
            <person name="Martin F.M."/>
            <person name="Pujade-Renaud V."/>
        </authorList>
    </citation>
    <scope>NUCLEOTIDE SEQUENCE [LARGE SCALE GENOMIC DNA]</scope>
    <source>
        <strain evidence="1 2">Philippines</strain>
    </source>
</reference>
<evidence type="ECO:0000313" key="2">
    <source>
        <dbReference type="Proteomes" id="UP000240883"/>
    </source>
</evidence>
<dbReference type="OrthoDB" id="3681043at2759"/>
<accession>A0A2T2NIN6</accession>
<protein>
    <submittedName>
        <fullName evidence="1">Uncharacterized protein</fullName>
    </submittedName>
</protein>